<dbReference type="UniPathway" id="UPA00074">
    <property type="reaction ID" value="UER00128"/>
</dbReference>
<comment type="subcellular location">
    <subcellularLocation>
        <location evidence="8">Cytoplasm</location>
    </subcellularLocation>
</comment>
<feature type="binding site" evidence="8">
    <location>
        <position position="293"/>
    </location>
    <ligand>
        <name>Mg(2+)</name>
        <dbReference type="ChEBI" id="CHEBI:18420"/>
        <label>2</label>
    </ligand>
</feature>
<comment type="caution">
    <text evidence="8">Lacks conserved residue(s) required for the propagation of feature annotation.</text>
</comment>
<dbReference type="GO" id="GO:0000287">
    <property type="term" value="F:magnesium ion binding"/>
    <property type="evidence" value="ECO:0007669"/>
    <property type="project" value="UniProtKB-UniRule"/>
</dbReference>
<dbReference type="Proteomes" id="UP000183815">
    <property type="component" value="Unassembled WGS sequence"/>
</dbReference>
<feature type="active site" evidence="8">
    <location>
        <position position="63"/>
    </location>
</feature>
<dbReference type="InterPro" id="IPR010074">
    <property type="entry name" value="PRibForGlyAmidine_synth_PurL"/>
</dbReference>
<dbReference type="GO" id="GO:0005737">
    <property type="term" value="C:cytoplasm"/>
    <property type="evidence" value="ECO:0007669"/>
    <property type="project" value="UniProtKB-SubCell"/>
</dbReference>
<name>A0A1J5TF65_9ARCH</name>
<feature type="binding site" evidence="8">
    <location>
        <position position="564"/>
    </location>
    <ligand>
        <name>ATP</name>
        <dbReference type="ChEBI" id="CHEBI:30616"/>
    </ligand>
</feature>
<evidence type="ECO:0000256" key="7">
    <source>
        <dbReference type="ARBA" id="ARBA00022842"/>
    </source>
</evidence>
<dbReference type="InterPro" id="IPR036676">
    <property type="entry name" value="PurM-like_C_sf"/>
</dbReference>
<comment type="function">
    <text evidence="8">Part of the phosphoribosylformylglycinamidine synthase complex involved in the purines biosynthetic pathway. Catalyzes the ATP-dependent conversion of formylglycinamide ribonucleotide (FGAR) and glutamine to yield formylglycinamidine ribonucleotide (FGAM) and glutamate. The FGAM synthase complex is composed of three subunits. PurQ produces an ammonia molecule by converting glutamine to glutamate. PurL transfers the ammonia molecule to FGAR to form FGAM in an ATP-dependent manner. PurS interacts with PurQ and PurL and is thought to assist in the transfer of the ammonia molecule from PurQ to PurL.</text>
</comment>
<feature type="domain" description="PurM-like C-terminal" evidence="10">
    <location>
        <begin position="626"/>
        <end position="727"/>
    </location>
</feature>
<feature type="binding site" evidence="8">
    <location>
        <begin position="109"/>
        <end position="112"/>
    </location>
    <ligand>
        <name>substrate</name>
    </ligand>
</feature>
<dbReference type="AlphaFoldDB" id="A0A1J5TF65"/>
<sequence>MFESLAEKVYIVDVDQDPKKASKELGLGLSSSEMEKVSEYFKKKNRLPTDIELQAIDQAWSEHCCYKSSKVVLEETLFNVKSDSNVIAREDAGVMEFDDENYYVVGLESHNHPSAIDPYGGAATGIGGILRDVVCMGAQPIALTDSLFFGDLDIDVNELPAGVKHPRYLMGGVVAGIRDYGNRVGIPTVAGQVNFHQGYTGNPLVVGGCIGILPKKELIHSRVGGIGDIFILAGGRTGRDGIHGVTFASAELHADSEGEDIGAVQLGDPITKEPLMHLCLELNRKQLLTGMKDLGGGGLSCVVGEMALEGGFGATVEMEKIPLKAPDLAPWEIWVSESQERMMFTVTPENVEIVLEHCKDWDVEASVIGKVIEDKRVEINYENKKILDLDLEFTTAGPIYRREYNEINNDIEIEEELPTPKKKISENILGMLSETNTASKSWVIRQYDHEVRGNTVIKPLQGKIGHEGAGDSTVMKPVRDSWKGLAITTDVNSHLMEKHAYHGSMAAVEEICRNLVSVGARPDSLADCLCFGNPEKPDRMGEFRAACEGLARAGSEFGIPYVSGNVSFYNETAEYAVPPTPALLGVGIIEDVRKCITSDLKAEGELWIIGETKQEMGGSLYYRENGWDSDIVPQSDVKRFVKDMNALLDSIESGEIVACHDCSAGGMAIAVVEMCIGGARGAEITIPTELRKDVALFSESNGRWIVQVAPGLEKEFAARFECATKIGIPSEKITFCKNEEKKAELTVAQVREAWEMPIWNRLA</sequence>
<dbReference type="Gene3D" id="1.10.8.750">
    <property type="entry name" value="Phosphoribosylformylglycinamidine synthase, linker domain"/>
    <property type="match status" value="1"/>
</dbReference>
<feature type="binding site" evidence="8">
    <location>
        <position position="131"/>
    </location>
    <ligand>
        <name>substrate</name>
    </ligand>
</feature>
<dbReference type="Gene3D" id="3.90.650.10">
    <property type="entry name" value="PurM-like C-terminal domain"/>
    <property type="match status" value="2"/>
</dbReference>
<feature type="binding site" evidence="8">
    <location>
        <position position="527"/>
    </location>
    <ligand>
        <name>ATP</name>
        <dbReference type="ChEBI" id="CHEBI:30616"/>
    </ligand>
</feature>
<evidence type="ECO:0000256" key="3">
    <source>
        <dbReference type="ARBA" id="ARBA00022723"/>
    </source>
</evidence>
<evidence type="ECO:0000256" key="8">
    <source>
        <dbReference type="HAMAP-Rule" id="MF_00420"/>
    </source>
</evidence>
<evidence type="ECO:0000256" key="6">
    <source>
        <dbReference type="ARBA" id="ARBA00022840"/>
    </source>
</evidence>
<dbReference type="Pfam" id="PF18072">
    <property type="entry name" value="FGAR-AT_linker"/>
    <property type="match status" value="1"/>
</dbReference>
<dbReference type="CDD" id="cd02203">
    <property type="entry name" value="PurL_repeat1"/>
    <property type="match status" value="1"/>
</dbReference>
<feature type="binding site" evidence="8">
    <location>
        <position position="565"/>
    </location>
    <ligand>
        <name>Mg(2+)</name>
        <dbReference type="ChEBI" id="CHEBI:18420"/>
        <label>1</label>
    </ligand>
</feature>
<evidence type="ECO:0000259" key="11">
    <source>
        <dbReference type="Pfam" id="PF18072"/>
    </source>
</evidence>
<keyword evidence="1 8" id="KW-0963">Cytoplasm</keyword>
<dbReference type="EC" id="6.3.5.3" evidence="8"/>
<reference evidence="12 13" key="1">
    <citation type="submission" date="2016-08" db="EMBL/GenBank/DDBJ databases">
        <title>New Insights into Marine Group III Euryarchaeota, from dark to light.</title>
        <authorList>
            <person name="Haro-Moreno J.M."/>
            <person name="Rodriguez-Valera F."/>
            <person name="Lopez-Garcia P."/>
            <person name="Moreira D."/>
            <person name="Martin-Cuadrado A.B."/>
        </authorList>
    </citation>
    <scope>NUCLEOTIDE SEQUENCE [LARGE SCALE GENOMIC DNA]</scope>
    <source>
        <strain evidence="12">CG-Bathy1</strain>
    </source>
</reference>
<dbReference type="NCBIfam" id="NF002290">
    <property type="entry name" value="PRK01213.1"/>
    <property type="match status" value="1"/>
</dbReference>
<feature type="domain" description="PurM-like N-terminal" evidence="9">
    <location>
        <begin position="90"/>
        <end position="212"/>
    </location>
</feature>
<accession>A0A1J5TF65</accession>
<dbReference type="SUPFAM" id="SSF56042">
    <property type="entry name" value="PurM C-terminal domain-like"/>
    <property type="match status" value="2"/>
</dbReference>
<feature type="active site" description="Proton acceptor" evidence="8">
    <location>
        <position position="110"/>
    </location>
</feature>
<evidence type="ECO:0000259" key="9">
    <source>
        <dbReference type="Pfam" id="PF00586"/>
    </source>
</evidence>
<evidence type="ECO:0000256" key="4">
    <source>
        <dbReference type="ARBA" id="ARBA00022741"/>
    </source>
</evidence>
<dbReference type="InterPro" id="IPR036921">
    <property type="entry name" value="PurM-like_N_sf"/>
</dbReference>
<dbReference type="PANTHER" id="PTHR43555">
    <property type="entry name" value="PHOSPHORIBOSYLFORMYLGLYCINAMIDINE SYNTHASE SUBUNIT PURL"/>
    <property type="match status" value="1"/>
</dbReference>
<dbReference type="NCBIfam" id="TIGR01736">
    <property type="entry name" value="FGAM_synth_II"/>
    <property type="match status" value="1"/>
</dbReference>
<evidence type="ECO:0000256" key="2">
    <source>
        <dbReference type="ARBA" id="ARBA00022598"/>
    </source>
</evidence>
<evidence type="ECO:0000313" key="13">
    <source>
        <dbReference type="Proteomes" id="UP000183815"/>
    </source>
</evidence>
<dbReference type="SUPFAM" id="SSF55326">
    <property type="entry name" value="PurM N-terminal domain-like"/>
    <property type="match status" value="2"/>
</dbReference>
<keyword evidence="7 8" id="KW-0460">Magnesium</keyword>
<feature type="binding site" evidence="8">
    <location>
        <position position="567"/>
    </location>
    <ligand>
        <name>substrate</name>
    </ligand>
</feature>
<dbReference type="GO" id="GO:0005524">
    <property type="term" value="F:ATP binding"/>
    <property type="evidence" value="ECO:0007669"/>
    <property type="project" value="UniProtKB-UniRule"/>
</dbReference>
<dbReference type="InterPro" id="IPR041609">
    <property type="entry name" value="PurL_linker"/>
</dbReference>
<feature type="domain" description="PurM-like C-terminal" evidence="10">
    <location>
        <begin position="226"/>
        <end position="380"/>
    </location>
</feature>
<feature type="binding site" evidence="8">
    <location>
        <position position="66"/>
    </location>
    <ligand>
        <name>ATP</name>
        <dbReference type="ChEBI" id="CHEBI:30616"/>
    </ligand>
</feature>
<feature type="binding site" evidence="8">
    <location>
        <position position="265"/>
    </location>
    <ligand>
        <name>substrate</name>
    </ligand>
</feature>
<evidence type="ECO:0000259" key="10">
    <source>
        <dbReference type="Pfam" id="PF02769"/>
    </source>
</evidence>
<gene>
    <name evidence="8" type="primary">purL</name>
    <name evidence="12" type="ORF">BEU04_02800</name>
</gene>
<dbReference type="PANTHER" id="PTHR43555:SF1">
    <property type="entry name" value="PHOSPHORIBOSYLFORMYLGLYCINAMIDINE SYNTHASE SUBUNIT PURL"/>
    <property type="match status" value="1"/>
</dbReference>
<keyword evidence="5 8" id="KW-0658">Purine biosynthesis</keyword>
<evidence type="ECO:0000256" key="1">
    <source>
        <dbReference type="ARBA" id="ARBA00022490"/>
    </source>
</evidence>
<feature type="binding site" evidence="8">
    <location>
        <begin position="337"/>
        <end position="339"/>
    </location>
    <ligand>
        <name>substrate</name>
    </ligand>
</feature>
<keyword evidence="6 8" id="KW-0067">ATP-binding</keyword>
<proteinExistence type="inferred from homology"/>
<protein>
    <recommendedName>
        <fullName evidence="8">Phosphoribosylformylglycinamidine synthase subunit PurL</fullName>
        <shortName evidence="8">FGAM synthase</shortName>
        <ecNumber evidence="8">6.3.5.3</ecNumber>
    </recommendedName>
    <alternativeName>
        <fullName evidence="8">Formylglycinamide ribonucleotide amidotransferase subunit II</fullName>
        <shortName evidence="8">FGAR amidotransferase II</shortName>
        <shortName evidence="8">FGAR-AT II</shortName>
    </alternativeName>
    <alternativeName>
        <fullName evidence="8">Glutamine amidotransferase PurL</fullName>
    </alternativeName>
    <alternativeName>
        <fullName evidence="8">Phosphoribosylformylglycinamidine synthase subunit II</fullName>
    </alternativeName>
</protein>
<evidence type="ECO:0000313" key="12">
    <source>
        <dbReference type="EMBL" id="OIR14816.1"/>
    </source>
</evidence>
<dbReference type="InterPro" id="IPR016188">
    <property type="entry name" value="PurM-like_N"/>
</dbReference>
<feature type="domain" description="Phosphoribosylformylglycinamidine synthase linker" evidence="11">
    <location>
        <begin position="19"/>
        <end position="67"/>
    </location>
</feature>
<dbReference type="GO" id="GO:0004642">
    <property type="term" value="F:phosphoribosylformylglycinamidine synthase activity"/>
    <property type="evidence" value="ECO:0007669"/>
    <property type="project" value="UniProtKB-UniRule"/>
</dbReference>
<dbReference type="Pfam" id="PF02769">
    <property type="entry name" value="AIRS_C"/>
    <property type="match status" value="2"/>
</dbReference>
<dbReference type="Gene3D" id="3.30.1330.10">
    <property type="entry name" value="PurM-like, N-terminal domain"/>
    <property type="match status" value="2"/>
</dbReference>
<keyword evidence="4 8" id="KW-0547">Nucleotide-binding</keyword>
<dbReference type="HAMAP" id="MF_00420">
    <property type="entry name" value="PurL_2"/>
    <property type="match status" value="1"/>
</dbReference>
<comment type="subunit">
    <text evidence="8">Monomer. Part of the FGAM synthase complex composed of 1 PurL, 1 PurQ and 2 PurS subunits.</text>
</comment>
<dbReference type="EMBL" id="MIYU01000018">
    <property type="protein sequence ID" value="OIR14816.1"/>
    <property type="molecule type" value="Genomic_DNA"/>
</dbReference>
<feature type="binding site" evidence="8">
    <location>
        <position position="108"/>
    </location>
    <ligand>
        <name>Mg(2+)</name>
        <dbReference type="ChEBI" id="CHEBI:18420"/>
        <label>1</label>
    </ligand>
</feature>
<comment type="caution">
    <text evidence="12">The sequence shown here is derived from an EMBL/GenBank/DDBJ whole genome shotgun (WGS) entry which is preliminary data.</text>
</comment>
<dbReference type="CDD" id="cd02204">
    <property type="entry name" value="PurL_repeat2"/>
    <property type="match status" value="1"/>
</dbReference>
<comment type="pathway">
    <text evidence="8">Purine metabolism; IMP biosynthesis via de novo pathway; 5-amino-1-(5-phospho-D-ribosyl)imidazole from N(2)-formyl-N(1)-(5-phospho-D-ribosyl)glycinamide: step 1/2.</text>
</comment>
<comment type="catalytic activity">
    <reaction evidence="8">
        <text>N(2)-formyl-N(1)-(5-phospho-beta-D-ribosyl)glycinamide + L-glutamine + ATP + H2O = 2-formamido-N(1)-(5-O-phospho-beta-D-ribosyl)acetamidine + L-glutamate + ADP + phosphate + H(+)</text>
        <dbReference type="Rhea" id="RHEA:17129"/>
        <dbReference type="ChEBI" id="CHEBI:15377"/>
        <dbReference type="ChEBI" id="CHEBI:15378"/>
        <dbReference type="ChEBI" id="CHEBI:29985"/>
        <dbReference type="ChEBI" id="CHEBI:30616"/>
        <dbReference type="ChEBI" id="CHEBI:43474"/>
        <dbReference type="ChEBI" id="CHEBI:58359"/>
        <dbReference type="ChEBI" id="CHEBI:147286"/>
        <dbReference type="ChEBI" id="CHEBI:147287"/>
        <dbReference type="ChEBI" id="CHEBI:456216"/>
        <dbReference type="EC" id="6.3.5.3"/>
    </reaction>
</comment>
<dbReference type="InterPro" id="IPR010918">
    <property type="entry name" value="PurM-like_C_dom"/>
</dbReference>
<feature type="binding site" evidence="8">
    <location>
        <position position="132"/>
    </location>
    <ligand>
        <name>Mg(2+)</name>
        <dbReference type="ChEBI" id="CHEBI:18420"/>
        <label>2</label>
    </ligand>
</feature>
<dbReference type="PIRSF" id="PIRSF001587">
    <property type="entry name" value="FGAM_synthase_II"/>
    <property type="match status" value="1"/>
</dbReference>
<dbReference type="Pfam" id="PF00586">
    <property type="entry name" value="AIRS"/>
    <property type="match status" value="2"/>
</dbReference>
<comment type="similarity">
    <text evidence="8">Belongs to the FGAMS family.</text>
</comment>
<keyword evidence="2 8" id="KW-0436">Ligase</keyword>
<dbReference type="GO" id="GO:0006189">
    <property type="term" value="P:'de novo' IMP biosynthetic process"/>
    <property type="evidence" value="ECO:0007669"/>
    <property type="project" value="UniProtKB-UniRule"/>
</dbReference>
<feature type="domain" description="PurM-like N-terminal" evidence="9">
    <location>
        <begin position="471"/>
        <end position="589"/>
    </location>
</feature>
<evidence type="ECO:0000256" key="5">
    <source>
        <dbReference type="ARBA" id="ARBA00022755"/>
    </source>
</evidence>
<keyword evidence="3 8" id="KW-0479">Metal-binding</keyword>
<organism evidence="12 13">
    <name type="scientific">Marine Group III euryarchaeote CG-Bathy1</name>
    <dbReference type="NCBI Taxonomy" id="1889001"/>
    <lineage>
        <taxon>Archaea</taxon>
        <taxon>Methanobacteriati</taxon>
        <taxon>Thermoplasmatota</taxon>
        <taxon>Thermoplasmata</taxon>
        <taxon>Candidatus Thermoprofundales</taxon>
    </lineage>
</organism>